<keyword evidence="3" id="KW-1003">Cell membrane</keyword>
<accession>A0A371PH27</accession>
<dbReference type="AlphaFoldDB" id="A0A371PH27"/>
<comment type="caution">
    <text evidence="8">The sequence shown here is derived from an EMBL/GenBank/DDBJ whole genome shotgun (WGS) entry which is preliminary data.</text>
</comment>
<feature type="transmembrane region" description="Helical" evidence="7">
    <location>
        <begin position="395"/>
        <end position="424"/>
    </location>
</feature>
<feature type="transmembrane region" description="Helical" evidence="7">
    <location>
        <begin position="243"/>
        <end position="262"/>
    </location>
</feature>
<evidence type="ECO:0000313" key="8">
    <source>
        <dbReference type="EMBL" id="REK74690.1"/>
    </source>
</evidence>
<dbReference type="Pfam" id="PF01554">
    <property type="entry name" value="MatE"/>
    <property type="match status" value="2"/>
</dbReference>
<feature type="transmembrane region" description="Helical" evidence="7">
    <location>
        <begin position="282"/>
        <end position="301"/>
    </location>
</feature>
<dbReference type="PIRSF" id="PIRSF006603">
    <property type="entry name" value="DinF"/>
    <property type="match status" value="1"/>
</dbReference>
<dbReference type="NCBIfam" id="TIGR00797">
    <property type="entry name" value="matE"/>
    <property type="match status" value="1"/>
</dbReference>
<dbReference type="InterPro" id="IPR048279">
    <property type="entry name" value="MdtK-like"/>
</dbReference>
<feature type="transmembrane region" description="Helical" evidence="7">
    <location>
        <begin position="322"/>
        <end position="348"/>
    </location>
</feature>
<dbReference type="GO" id="GO:0015297">
    <property type="term" value="F:antiporter activity"/>
    <property type="evidence" value="ECO:0007669"/>
    <property type="project" value="InterPro"/>
</dbReference>
<evidence type="ECO:0000256" key="5">
    <source>
        <dbReference type="ARBA" id="ARBA00022989"/>
    </source>
</evidence>
<dbReference type="RefSeq" id="WP_116046258.1">
    <property type="nucleotide sequence ID" value="NZ_QUBQ01000002.1"/>
</dbReference>
<feature type="transmembrane region" description="Helical" evidence="7">
    <location>
        <begin position="132"/>
        <end position="152"/>
    </location>
</feature>
<feature type="transmembrane region" description="Helical" evidence="7">
    <location>
        <begin position="56"/>
        <end position="78"/>
    </location>
</feature>
<evidence type="ECO:0000256" key="7">
    <source>
        <dbReference type="SAM" id="Phobius"/>
    </source>
</evidence>
<evidence type="ECO:0000256" key="2">
    <source>
        <dbReference type="ARBA" id="ARBA00022448"/>
    </source>
</evidence>
<organism evidence="8 9">
    <name type="scientific">Paenibacillus paeoniae</name>
    <dbReference type="NCBI Taxonomy" id="2292705"/>
    <lineage>
        <taxon>Bacteria</taxon>
        <taxon>Bacillati</taxon>
        <taxon>Bacillota</taxon>
        <taxon>Bacilli</taxon>
        <taxon>Bacillales</taxon>
        <taxon>Paenibacillaceae</taxon>
        <taxon>Paenibacillus</taxon>
    </lineage>
</organism>
<evidence type="ECO:0000256" key="4">
    <source>
        <dbReference type="ARBA" id="ARBA00022692"/>
    </source>
</evidence>
<dbReference type="GO" id="GO:0042910">
    <property type="term" value="F:xenobiotic transmembrane transporter activity"/>
    <property type="evidence" value="ECO:0007669"/>
    <property type="project" value="InterPro"/>
</dbReference>
<dbReference type="PANTHER" id="PTHR42925">
    <property type="entry name" value="MULTIDRUG AND TOXIN EFFLUX PROTEIN MATE FAMILY"/>
    <property type="match status" value="1"/>
</dbReference>
<gene>
    <name evidence="8" type="ORF">DX130_13515</name>
</gene>
<feature type="transmembrane region" description="Helical" evidence="7">
    <location>
        <begin position="159"/>
        <end position="181"/>
    </location>
</feature>
<keyword evidence="4 7" id="KW-0812">Transmembrane</keyword>
<feature type="transmembrane region" description="Helical" evidence="7">
    <location>
        <begin position="12"/>
        <end position="33"/>
    </location>
</feature>
<comment type="subcellular location">
    <subcellularLocation>
        <location evidence="1">Cell membrane</location>
        <topology evidence="1">Multi-pass membrane protein</topology>
    </subcellularLocation>
</comment>
<name>A0A371PH27_9BACL</name>
<dbReference type="GO" id="GO:0005886">
    <property type="term" value="C:plasma membrane"/>
    <property type="evidence" value="ECO:0007669"/>
    <property type="project" value="UniProtKB-SubCell"/>
</dbReference>
<keyword evidence="2" id="KW-0813">Transport</keyword>
<evidence type="ECO:0000256" key="3">
    <source>
        <dbReference type="ARBA" id="ARBA00022475"/>
    </source>
</evidence>
<sequence length="452" mass="49694">MTLLVKEKMFYIHFFKLTLIIALQNVITIGVNLSDNIILGGYSETALSAAALANQIQFIALFLIIGCSQSVVILASRLWGSKQLHLIRKVIGVGMAASIVIGLITSITVILFSTELLSLLTADKSVIQEGAHYLKISSFSYVFFAITTILLASLRSMEIVKIGLLVSLFTLIINVSLNYLFVYGHFGLPRMGVFGSAIATLIARILECIIVIVYIVKNNHRLGLKMRHFFELDTTILKQYTKIALPILLSSLSWAGAMAVQSGILGHMGTSAIAANSVATTIFQFVTVIIYASASSTAIIMGKTIGEGSIEKVKAYSRTLQILYLFIGILTAIVLFVTKDHVLFLYQISDEAKALSLSFMTILSITAIGTAYEMPALSGIIQSGGDTKFVMYNDFIFMWLLILPASLLAAFVFNLSPVTLFILLKSDQILKCFVAFVKVNRYKWIKTMQVQR</sequence>
<keyword evidence="5 7" id="KW-1133">Transmembrane helix</keyword>
<dbReference type="InterPro" id="IPR002528">
    <property type="entry name" value="MATE_fam"/>
</dbReference>
<proteinExistence type="predicted"/>
<dbReference type="EMBL" id="QUBQ01000002">
    <property type="protein sequence ID" value="REK74690.1"/>
    <property type="molecule type" value="Genomic_DNA"/>
</dbReference>
<feature type="transmembrane region" description="Helical" evidence="7">
    <location>
        <begin position="90"/>
        <end position="112"/>
    </location>
</feature>
<dbReference type="Proteomes" id="UP000261905">
    <property type="component" value="Unassembled WGS sequence"/>
</dbReference>
<dbReference type="OrthoDB" id="9780160at2"/>
<dbReference type="InterPro" id="IPR047135">
    <property type="entry name" value="YsiQ"/>
</dbReference>
<keyword evidence="9" id="KW-1185">Reference proteome</keyword>
<evidence type="ECO:0000256" key="6">
    <source>
        <dbReference type="ARBA" id="ARBA00023136"/>
    </source>
</evidence>
<reference evidence="8 9" key="1">
    <citation type="submission" date="2018-08" db="EMBL/GenBank/DDBJ databases">
        <title>Paenibacillus sp. M4BSY-1, whole genome shotgun sequence.</title>
        <authorList>
            <person name="Tuo L."/>
        </authorList>
    </citation>
    <scope>NUCLEOTIDE SEQUENCE [LARGE SCALE GENOMIC DNA]</scope>
    <source>
        <strain evidence="8 9">M4BSY-1</strain>
    </source>
</reference>
<feature type="transmembrane region" description="Helical" evidence="7">
    <location>
        <begin position="354"/>
        <end position="374"/>
    </location>
</feature>
<feature type="transmembrane region" description="Helical" evidence="7">
    <location>
        <begin position="193"/>
        <end position="216"/>
    </location>
</feature>
<protein>
    <submittedName>
        <fullName evidence="8">MATE family efflux transporter</fullName>
    </submittedName>
</protein>
<evidence type="ECO:0000313" key="9">
    <source>
        <dbReference type="Proteomes" id="UP000261905"/>
    </source>
</evidence>
<keyword evidence="6 7" id="KW-0472">Membrane</keyword>
<evidence type="ECO:0000256" key="1">
    <source>
        <dbReference type="ARBA" id="ARBA00004651"/>
    </source>
</evidence>
<dbReference type="PANTHER" id="PTHR42925:SF2">
    <property type="entry name" value="NA+ DRIVEN MULTIDRUG EFFLUX PUMP"/>
    <property type="match status" value="1"/>
</dbReference>